<organism evidence="6 7">
    <name type="scientific">Adineta steineri</name>
    <dbReference type="NCBI Taxonomy" id="433720"/>
    <lineage>
        <taxon>Eukaryota</taxon>
        <taxon>Metazoa</taxon>
        <taxon>Spiralia</taxon>
        <taxon>Gnathifera</taxon>
        <taxon>Rotifera</taxon>
        <taxon>Eurotatoria</taxon>
        <taxon>Bdelloidea</taxon>
        <taxon>Adinetida</taxon>
        <taxon>Adinetidae</taxon>
        <taxon>Adineta</taxon>
    </lineage>
</organism>
<accession>A0A819A7P2</accession>
<dbReference type="InterPro" id="IPR045175">
    <property type="entry name" value="M28_fam"/>
</dbReference>
<comment type="similarity">
    <text evidence="2">Belongs to the peptidase M28 family. M28B subfamily.</text>
</comment>
<feature type="transmembrane region" description="Helical" evidence="3">
    <location>
        <begin position="12"/>
        <end position="34"/>
    </location>
</feature>
<evidence type="ECO:0000313" key="6">
    <source>
        <dbReference type="EMBL" id="CAF3774050.1"/>
    </source>
</evidence>
<evidence type="ECO:0008006" key="8">
    <source>
        <dbReference type="Google" id="ProtNLM"/>
    </source>
</evidence>
<dbReference type="Pfam" id="PF04389">
    <property type="entry name" value="Peptidase_M28"/>
    <property type="match status" value="2"/>
</dbReference>
<evidence type="ECO:0000256" key="2">
    <source>
        <dbReference type="ARBA" id="ARBA00005634"/>
    </source>
</evidence>
<evidence type="ECO:0000259" key="5">
    <source>
        <dbReference type="Pfam" id="PF04389"/>
    </source>
</evidence>
<dbReference type="PANTHER" id="PTHR12147">
    <property type="entry name" value="METALLOPEPTIDASE M28 FAMILY MEMBER"/>
    <property type="match status" value="1"/>
</dbReference>
<keyword evidence="3" id="KW-0472">Membrane</keyword>
<dbReference type="GO" id="GO:0006508">
    <property type="term" value="P:proteolysis"/>
    <property type="evidence" value="ECO:0007669"/>
    <property type="project" value="InterPro"/>
</dbReference>
<gene>
    <name evidence="6" type="ORF">OKA104_LOCUS16985</name>
</gene>
<comment type="cofactor">
    <cofactor evidence="1">
        <name>Zn(2+)</name>
        <dbReference type="ChEBI" id="CHEBI:29105"/>
    </cofactor>
</comment>
<evidence type="ECO:0000259" key="4">
    <source>
        <dbReference type="Pfam" id="PF02225"/>
    </source>
</evidence>
<dbReference type="InterPro" id="IPR003137">
    <property type="entry name" value="PA_domain"/>
</dbReference>
<dbReference type="InterPro" id="IPR046450">
    <property type="entry name" value="PA_dom_sf"/>
</dbReference>
<dbReference type="SUPFAM" id="SSF52025">
    <property type="entry name" value="PA domain"/>
    <property type="match status" value="1"/>
</dbReference>
<sequence length="593" mass="65175">MSASTTNKKFIGPILAIGIVFGTAILALSVIVLIKVNSKVDGIIDNYVKPAINARASEQLSNSILSESTRIEDAMSHLNELQRIAKVSNGTRAINTSGFNATLDYITNYLTANTNFKITKTFFPVFSKDLARAPTLTSLISGNTTNHTYSSNMTIAEFYHVDYTASTNVTNLIQLTVIPNLGCSDDDWQKANPSPAGRVALVKRGDCTFIEKGILATKYKVAALLIYNDGTAADRRQPMYITLGPNNTIPALFLSFQLGQRLANASQNRRQRVSVRIDIKRRYEHPFPVGNICADTPSGDPTQTIVIGSHSDSVPAGPGINDNGNFIYLTNILHLSLSLLLSGSGSAANLAMAVALARLFRTSTYPKYKYRVRFCWWGAEEVGLLGSDHHVKQAKNTSIVGERLSDYLINLNYDMLGSPNYIFGIYDGSTSRNGTPSQAIPGSKKISSLFKDWFIQQNLPWDYTQFSGRSDYGPFLAEGIVAGGLFSGADDVKTVEQRDRYDHILGQGMGGIPGILEDPCYHKACDSVENINIFGYEKMVKAAAYGLEFLGRQDDLRTWLYPSNEIQYLSGRSQQQTAQKYNPINAHLKLSDV</sequence>
<keyword evidence="3" id="KW-1133">Transmembrane helix</keyword>
<comment type="caution">
    <text evidence="6">The sequence shown here is derived from an EMBL/GenBank/DDBJ whole genome shotgun (WGS) entry which is preliminary data.</text>
</comment>
<dbReference type="AlphaFoldDB" id="A0A819A7P2"/>
<evidence type="ECO:0000313" key="7">
    <source>
        <dbReference type="Proteomes" id="UP000663881"/>
    </source>
</evidence>
<dbReference type="Gene3D" id="3.50.30.30">
    <property type="match status" value="1"/>
</dbReference>
<proteinExistence type="inferred from homology"/>
<dbReference type="EMBL" id="CAJOAY010000993">
    <property type="protein sequence ID" value="CAF3774050.1"/>
    <property type="molecule type" value="Genomic_DNA"/>
</dbReference>
<dbReference type="Proteomes" id="UP000663881">
    <property type="component" value="Unassembled WGS sequence"/>
</dbReference>
<reference evidence="6" key="1">
    <citation type="submission" date="2021-02" db="EMBL/GenBank/DDBJ databases">
        <authorList>
            <person name="Nowell W R."/>
        </authorList>
    </citation>
    <scope>NUCLEOTIDE SEQUENCE</scope>
</reference>
<evidence type="ECO:0000256" key="1">
    <source>
        <dbReference type="ARBA" id="ARBA00001947"/>
    </source>
</evidence>
<dbReference type="PANTHER" id="PTHR12147:SF26">
    <property type="entry name" value="PEPTIDASE M28 DOMAIN-CONTAINING PROTEIN"/>
    <property type="match status" value="1"/>
</dbReference>
<feature type="domain" description="PA" evidence="4">
    <location>
        <begin position="177"/>
        <end position="262"/>
    </location>
</feature>
<dbReference type="GO" id="GO:0008235">
    <property type="term" value="F:metalloexopeptidase activity"/>
    <property type="evidence" value="ECO:0007669"/>
    <property type="project" value="InterPro"/>
</dbReference>
<protein>
    <recommendedName>
        <fullName evidence="8">Peptide hydrolase</fullName>
    </recommendedName>
</protein>
<dbReference type="Gene3D" id="3.40.630.10">
    <property type="entry name" value="Zn peptidases"/>
    <property type="match status" value="1"/>
</dbReference>
<dbReference type="Pfam" id="PF02225">
    <property type="entry name" value="PA"/>
    <property type="match status" value="1"/>
</dbReference>
<feature type="domain" description="Peptidase M28" evidence="5">
    <location>
        <begin position="291"/>
        <end position="324"/>
    </location>
</feature>
<feature type="domain" description="Peptidase M28" evidence="5">
    <location>
        <begin position="343"/>
        <end position="543"/>
    </location>
</feature>
<dbReference type="InterPro" id="IPR007484">
    <property type="entry name" value="Peptidase_M28"/>
</dbReference>
<evidence type="ECO:0000256" key="3">
    <source>
        <dbReference type="SAM" id="Phobius"/>
    </source>
</evidence>
<keyword evidence="3" id="KW-0812">Transmembrane</keyword>
<dbReference type="SUPFAM" id="SSF53187">
    <property type="entry name" value="Zn-dependent exopeptidases"/>
    <property type="match status" value="1"/>
</dbReference>
<name>A0A819A7P2_9BILA</name>